<comment type="catalytic activity">
    <reaction evidence="4">
        <text>L-proline + NAD(+) = (S)-1-pyrroline-5-carboxylate + NADH + 2 H(+)</text>
        <dbReference type="Rhea" id="RHEA:14105"/>
        <dbReference type="ChEBI" id="CHEBI:15378"/>
        <dbReference type="ChEBI" id="CHEBI:17388"/>
        <dbReference type="ChEBI" id="CHEBI:57540"/>
        <dbReference type="ChEBI" id="CHEBI:57945"/>
        <dbReference type="ChEBI" id="CHEBI:60039"/>
        <dbReference type="EC" id="1.5.1.2"/>
    </reaction>
</comment>
<dbReference type="PANTHER" id="PTHR11645:SF0">
    <property type="entry name" value="PYRROLINE-5-CARBOXYLATE REDUCTASE 3"/>
    <property type="match status" value="1"/>
</dbReference>
<dbReference type="Gene3D" id="3.40.50.720">
    <property type="entry name" value="NAD(P)-binding Rossmann-like Domain"/>
    <property type="match status" value="1"/>
</dbReference>
<protein>
    <recommendedName>
        <fullName evidence="4 5">Pyrroline-5-carboxylate reductase</fullName>
        <shortName evidence="4">P5C reductase</shortName>
        <shortName evidence="4">P5CR</shortName>
        <ecNumber evidence="4 5">1.5.1.2</ecNumber>
    </recommendedName>
    <alternativeName>
        <fullName evidence="4">PCA reductase</fullName>
    </alternativeName>
</protein>
<dbReference type="Pfam" id="PF03807">
    <property type="entry name" value="F420_oxidored"/>
    <property type="match status" value="1"/>
</dbReference>
<evidence type="ECO:0000256" key="3">
    <source>
        <dbReference type="ARBA" id="ARBA00023002"/>
    </source>
</evidence>
<dbReference type="InterPro" id="IPR036291">
    <property type="entry name" value="NAD(P)-bd_dom_sf"/>
</dbReference>
<feature type="domain" description="Pyrroline-5-carboxylate reductase dimerisation" evidence="7">
    <location>
        <begin position="163"/>
        <end position="266"/>
    </location>
</feature>
<evidence type="ECO:0000259" key="6">
    <source>
        <dbReference type="Pfam" id="PF03807"/>
    </source>
</evidence>
<gene>
    <name evidence="4 8" type="primary">proC</name>
    <name evidence="8" type="ORF">VXJ25_01630</name>
</gene>
<dbReference type="SUPFAM" id="SSF51735">
    <property type="entry name" value="NAD(P)-binding Rossmann-fold domains"/>
    <property type="match status" value="1"/>
</dbReference>
<dbReference type="Pfam" id="PF14748">
    <property type="entry name" value="P5CR_dimer"/>
    <property type="match status" value="1"/>
</dbReference>
<keyword evidence="2 4" id="KW-0521">NADP</keyword>
<evidence type="ECO:0000256" key="4">
    <source>
        <dbReference type="HAMAP-Rule" id="MF_01925"/>
    </source>
</evidence>
<dbReference type="PANTHER" id="PTHR11645">
    <property type="entry name" value="PYRROLINE-5-CARBOXYLATE REDUCTASE"/>
    <property type="match status" value="1"/>
</dbReference>
<evidence type="ECO:0000256" key="5">
    <source>
        <dbReference type="NCBIfam" id="TIGR00112"/>
    </source>
</evidence>
<comment type="function">
    <text evidence="4">Catalyzes the reduction of 1-pyrroline-5-carboxylate (PCA) to L-proline.</text>
</comment>
<accession>A0ABU7R7X7</accession>
<comment type="subcellular location">
    <subcellularLocation>
        <location evidence="4">Cytoplasm</location>
    </subcellularLocation>
</comment>
<evidence type="ECO:0000313" key="8">
    <source>
        <dbReference type="EMBL" id="MEE6146703.1"/>
    </source>
</evidence>
<dbReference type="InterPro" id="IPR008927">
    <property type="entry name" value="6-PGluconate_DH-like_C_sf"/>
</dbReference>
<dbReference type="Proteomes" id="UP001332931">
    <property type="component" value="Unassembled WGS sequence"/>
</dbReference>
<reference evidence="8 9" key="1">
    <citation type="submission" date="2024-01" db="EMBL/GenBank/DDBJ databases">
        <title>Description of Olsenella sp. nov., isolated from pig feces.</title>
        <authorList>
            <person name="Chang Y.-H."/>
        </authorList>
    </citation>
    <scope>NUCLEOTIDE SEQUENCE [LARGE SCALE GENOMIC DNA]</scope>
    <source>
        <strain evidence="8 9">YH-ols2223</strain>
    </source>
</reference>
<keyword evidence="3 4" id="KW-0560">Oxidoreductase</keyword>
<keyword evidence="4" id="KW-0641">Proline biosynthesis</keyword>
<name>A0ABU7R7X7_9ACTN</name>
<dbReference type="SUPFAM" id="SSF48179">
    <property type="entry name" value="6-phosphogluconate dehydrogenase C-terminal domain-like"/>
    <property type="match status" value="1"/>
</dbReference>
<dbReference type="EC" id="1.5.1.2" evidence="4 5"/>
<dbReference type="NCBIfam" id="TIGR00112">
    <property type="entry name" value="proC"/>
    <property type="match status" value="1"/>
</dbReference>
<organism evidence="8 9">
    <name type="scientific">Olsenella absiana</name>
    <dbReference type="NCBI Taxonomy" id="3115222"/>
    <lineage>
        <taxon>Bacteria</taxon>
        <taxon>Bacillati</taxon>
        <taxon>Actinomycetota</taxon>
        <taxon>Coriobacteriia</taxon>
        <taxon>Coriobacteriales</taxon>
        <taxon>Atopobiaceae</taxon>
        <taxon>Olsenella</taxon>
    </lineage>
</organism>
<dbReference type="RefSeq" id="WP_330957465.1">
    <property type="nucleotide sequence ID" value="NZ_JAZGJQ010000001.1"/>
</dbReference>
<keyword evidence="4" id="KW-0028">Amino-acid biosynthesis</keyword>
<keyword evidence="9" id="KW-1185">Reference proteome</keyword>
<sequence length="269" mass="26981">MDKIKATVGIVGAGSMGGAIARGLVASGAMDASDVFACDPSADKLAALAELGIGGFASAEKLVDAGTDVVVLAVKPQVLPEVAGGLSDKLVGRLVVSIAAGVTLSTLADYLDGARVIRVMPNLLIQVLSGATAIAPGQAATPADVELVRGLFSALGCAQVMREDQLDAEGAVVSCGPAYLALFVDTLTRAGIRAGLPAQACREMVEMTMLGVGKALLESGEHPRAYMEKVTSPGGTTAAGLLALEPHLLEGSYGAVDAALARTRELAGA</sequence>
<dbReference type="Gene3D" id="1.10.3730.10">
    <property type="entry name" value="ProC C-terminal domain-like"/>
    <property type="match status" value="1"/>
</dbReference>
<keyword evidence="4" id="KW-0963">Cytoplasm</keyword>
<comment type="pathway">
    <text evidence="4">Amino-acid biosynthesis; L-proline biosynthesis; L-proline from L-glutamate 5-semialdehyde: step 1/1.</text>
</comment>
<evidence type="ECO:0000313" key="9">
    <source>
        <dbReference type="Proteomes" id="UP001332931"/>
    </source>
</evidence>
<proteinExistence type="inferred from homology"/>
<dbReference type="InterPro" id="IPR000304">
    <property type="entry name" value="Pyrroline-COOH_reductase"/>
</dbReference>
<evidence type="ECO:0000256" key="2">
    <source>
        <dbReference type="ARBA" id="ARBA00022857"/>
    </source>
</evidence>
<dbReference type="PIRSF" id="PIRSF000193">
    <property type="entry name" value="Pyrrol-5-carb_rd"/>
    <property type="match status" value="1"/>
</dbReference>
<dbReference type="EMBL" id="JAZGJQ010000001">
    <property type="protein sequence ID" value="MEE6146703.1"/>
    <property type="molecule type" value="Genomic_DNA"/>
</dbReference>
<evidence type="ECO:0000256" key="1">
    <source>
        <dbReference type="ARBA" id="ARBA00005525"/>
    </source>
</evidence>
<dbReference type="HAMAP" id="MF_01925">
    <property type="entry name" value="P5C_reductase"/>
    <property type="match status" value="1"/>
</dbReference>
<comment type="catalytic activity">
    <reaction evidence="4">
        <text>L-proline + NADP(+) = (S)-1-pyrroline-5-carboxylate + NADPH + 2 H(+)</text>
        <dbReference type="Rhea" id="RHEA:14109"/>
        <dbReference type="ChEBI" id="CHEBI:15378"/>
        <dbReference type="ChEBI" id="CHEBI:17388"/>
        <dbReference type="ChEBI" id="CHEBI:57783"/>
        <dbReference type="ChEBI" id="CHEBI:58349"/>
        <dbReference type="ChEBI" id="CHEBI:60039"/>
        <dbReference type="EC" id="1.5.1.2"/>
    </reaction>
</comment>
<dbReference type="InterPro" id="IPR028939">
    <property type="entry name" value="P5C_Rdtase_cat_N"/>
</dbReference>
<evidence type="ECO:0000259" key="7">
    <source>
        <dbReference type="Pfam" id="PF14748"/>
    </source>
</evidence>
<feature type="domain" description="Pyrroline-5-carboxylate reductase catalytic N-terminal" evidence="6">
    <location>
        <begin position="7"/>
        <end position="101"/>
    </location>
</feature>
<dbReference type="InterPro" id="IPR029036">
    <property type="entry name" value="P5CR_dimer"/>
</dbReference>
<comment type="caution">
    <text evidence="8">The sequence shown here is derived from an EMBL/GenBank/DDBJ whole genome shotgun (WGS) entry which is preliminary data.</text>
</comment>
<comment type="similarity">
    <text evidence="1 4">Belongs to the pyrroline-5-carboxylate reductase family.</text>
</comment>
<dbReference type="GO" id="GO:0004735">
    <property type="term" value="F:pyrroline-5-carboxylate reductase activity"/>
    <property type="evidence" value="ECO:0007669"/>
    <property type="project" value="UniProtKB-EC"/>
</dbReference>